<gene>
    <name evidence="1" type="ORF">M514_05816</name>
</gene>
<accession>A0A085NAD2</accession>
<sequence length="73" mass="8512">MFKRLTAFLYRVKAFMCSWYLCAKGVGPTVLSLCHYEEWSRGSDIETQPASNSFDFPLSLRKSTCLFVNNERY</sequence>
<protein>
    <submittedName>
        <fullName evidence="1">Uncharacterized protein</fullName>
    </submittedName>
</protein>
<dbReference type="EMBL" id="KL367525">
    <property type="protein sequence ID" value="KFD66428.1"/>
    <property type="molecule type" value="Genomic_DNA"/>
</dbReference>
<evidence type="ECO:0000313" key="1">
    <source>
        <dbReference type="EMBL" id="KFD66428.1"/>
    </source>
</evidence>
<proteinExistence type="predicted"/>
<organism evidence="1">
    <name type="scientific">Trichuris suis</name>
    <name type="common">pig whipworm</name>
    <dbReference type="NCBI Taxonomy" id="68888"/>
    <lineage>
        <taxon>Eukaryota</taxon>
        <taxon>Metazoa</taxon>
        <taxon>Ecdysozoa</taxon>
        <taxon>Nematoda</taxon>
        <taxon>Enoplea</taxon>
        <taxon>Dorylaimia</taxon>
        <taxon>Trichinellida</taxon>
        <taxon>Trichuridae</taxon>
        <taxon>Trichuris</taxon>
    </lineage>
</organism>
<reference evidence="1" key="1">
    <citation type="journal article" date="2014" name="Nat. Genet.">
        <title>Genome and transcriptome of the porcine whipworm Trichuris suis.</title>
        <authorList>
            <person name="Jex A.R."/>
            <person name="Nejsum P."/>
            <person name="Schwarz E.M."/>
            <person name="Hu L."/>
            <person name="Young N.D."/>
            <person name="Hall R.S."/>
            <person name="Korhonen P.K."/>
            <person name="Liao S."/>
            <person name="Thamsborg S."/>
            <person name="Xia J."/>
            <person name="Xu P."/>
            <person name="Wang S."/>
            <person name="Scheerlinck J.P."/>
            <person name="Hofmann A."/>
            <person name="Sternberg P.W."/>
            <person name="Wang J."/>
            <person name="Gasser R.B."/>
        </authorList>
    </citation>
    <scope>NUCLEOTIDE SEQUENCE [LARGE SCALE GENOMIC DNA]</scope>
    <source>
        <strain evidence="1">DCEP-RM93F</strain>
    </source>
</reference>
<dbReference type="AlphaFoldDB" id="A0A085NAD2"/>
<dbReference type="Proteomes" id="UP000030758">
    <property type="component" value="Unassembled WGS sequence"/>
</dbReference>
<name>A0A085NAD2_9BILA</name>